<comment type="caution">
    <text evidence="2">The sequence shown here is derived from an EMBL/GenBank/DDBJ whole genome shotgun (WGS) entry which is preliminary data.</text>
</comment>
<dbReference type="Proteomes" id="UP001202328">
    <property type="component" value="Unassembled WGS sequence"/>
</dbReference>
<accession>A0AAD4X7T6</accession>
<name>A0AAD4X7T6_9MAGN</name>
<dbReference type="InterPro" id="IPR040256">
    <property type="entry name" value="At4g02000-like"/>
</dbReference>
<evidence type="ECO:0000313" key="2">
    <source>
        <dbReference type="EMBL" id="KAI3862849.1"/>
    </source>
</evidence>
<dbReference type="PANTHER" id="PTHR31286">
    <property type="entry name" value="GLYCINE-RICH CELL WALL STRUCTURAL PROTEIN 1.8-LIKE"/>
    <property type="match status" value="1"/>
</dbReference>
<protein>
    <recommendedName>
        <fullName evidence="4">DUF4283 domain-containing protein</fullName>
    </recommendedName>
</protein>
<gene>
    <name evidence="2" type="ORF">MKW98_008689</name>
</gene>
<dbReference type="PANTHER" id="PTHR31286:SF180">
    <property type="entry name" value="OS10G0362600 PROTEIN"/>
    <property type="match status" value="1"/>
</dbReference>
<sequence length="443" mass="48765">MSINSTKFILGPHPSTLSKNPPPSIVEGKHCILARLFTTASHSLQDVNKALQFLWGNKNKFIISCICLNHFKISFEKHESKSWVTMINFWFIYGDVLNVTTWYPSIPIPCRDLRYISSWFSIHGLLPNMHNETVVSQIASKVGMILCKRPENCIPLKDGTVRIKAIINVERPLVKQVIVSVGGSPRTSINFGFDNLPHKFCIFCFRFAHRIDICPILHNGELADIYDSRLESPVSEEESDSLYNGRVEPSLVAEFFSSLSERNTVLVSSTEVSPNLVLDGDPFMSCSSASSFFDAPASSSVLGKRSSDLGDISSPSFSPLKKQCCELGESSSSKVRSDGLAFREGLFPKLDLTRFSTRTANPKASFRIAIDELDSDCSSANSNSPSFVSASLDQYGSNLKDDEEQLSENVAIEPSSAPLKNQSTQEMDSMGGKTDGVQGALFG</sequence>
<organism evidence="2 3">
    <name type="scientific">Papaver atlanticum</name>
    <dbReference type="NCBI Taxonomy" id="357466"/>
    <lineage>
        <taxon>Eukaryota</taxon>
        <taxon>Viridiplantae</taxon>
        <taxon>Streptophyta</taxon>
        <taxon>Embryophyta</taxon>
        <taxon>Tracheophyta</taxon>
        <taxon>Spermatophyta</taxon>
        <taxon>Magnoliopsida</taxon>
        <taxon>Ranunculales</taxon>
        <taxon>Papaveraceae</taxon>
        <taxon>Papaveroideae</taxon>
        <taxon>Papaver</taxon>
    </lineage>
</organism>
<evidence type="ECO:0008006" key="4">
    <source>
        <dbReference type="Google" id="ProtNLM"/>
    </source>
</evidence>
<dbReference type="EMBL" id="JAJJMB010014087">
    <property type="protein sequence ID" value="KAI3862849.1"/>
    <property type="molecule type" value="Genomic_DNA"/>
</dbReference>
<evidence type="ECO:0000256" key="1">
    <source>
        <dbReference type="SAM" id="MobiDB-lite"/>
    </source>
</evidence>
<dbReference type="AlphaFoldDB" id="A0AAD4X7T6"/>
<feature type="compositionally biased region" description="Polar residues" evidence="1">
    <location>
        <begin position="418"/>
        <end position="427"/>
    </location>
</feature>
<evidence type="ECO:0000313" key="3">
    <source>
        <dbReference type="Proteomes" id="UP001202328"/>
    </source>
</evidence>
<reference evidence="2" key="1">
    <citation type="submission" date="2022-04" db="EMBL/GenBank/DDBJ databases">
        <title>A functionally conserved STORR gene fusion in Papaver species that diverged 16.8 million years ago.</title>
        <authorList>
            <person name="Catania T."/>
        </authorList>
    </citation>
    <scope>NUCLEOTIDE SEQUENCE</scope>
    <source>
        <strain evidence="2">S-188037</strain>
    </source>
</reference>
<keyword evidence="3" id="KW-1185">Reference proteome</keyword>
<proteinExistence type="predicted"/>
<feature type="region of interest" description="Disordered" evidence="1">
    <location>
        <begin position="401"/>
        <end position="443"/>
    </location>
</feature>